<dbReference type="Proteomes" id="UP000071778">
    <property type="component" value="Chromosome"/>
</dbReference>
<name>A0A127PQI7_9BURK</name>
<dbReference type="InterPro" id="IPR025421">
    <property type="entry name" value="DUF4148"/>
</dbReference>
<organism evidence="3 4">
    <name type="scientific">Collimonas arenae</name>
    <dbReference type="NCBI Taxonomy" id="279058"/>
    <lineage>
        <taxon>Bacteria</taxon>
        <taxon>Pseudomonadati</taxon>
        <taxon>Pseudomonadota</taxon>
        <taxon>Betaproteobacteria</taxon>
        <taxon>Burkholderiales</taxon>
        <taxon>Oxalobacteraceae</taxon>
        <taxon>Collimonas</taxon>
    </lineage>
</organism>
<dbReference type="EMBL" id="CP013235">
    <property type="protein sequence ID" value="AMP09966.1"/>
    <property type="molecule type" value="Genomic_DNA"/>
</dbReference>
<feature type="region of interest" description="Disordered" evidence="1">
    <location>
        <begin position="57"/>
        <end position="92"/>
    </location>
</feature>
<keyword evidence="2" id="KW-0732">Signal</keyword>
<dbReference type="Pfam" id="PF13663">
    <property type="entry name" value="DUF4148"/>
    <property type="match status" value="1"/>
</dbReference>
<dbReference type="OrthoDB" id="8781076at2"/>
<dbReference type="PATRIC" id="fig|279058.17.peg.2383"/>
<feature type="signal peptide" evidence="2">
    <location>
        <begin position="1"/>
        <end position="21"/>
    </location>
</feature>
<evidence type="ECO:0000313" key="3">
    <source>
        <dbReference type="EMBL" id="AMP09966.1"/>
    </source>
</evidence>
<evidence type="ECO:0000313" key="4">
    <source>
        <dbReference type="Proteomes" id="UP000071778"/>
    </source>
</evidence>
<evidence type="ECO:0000256" key="1">
    <source>
        <dbReference type="SAM" id="MobiDB-lite"/>
    </source>
</evidence>
<reference evidence="3 4" key="1">
    <citation type="submission" date="2015-11" db="EMBL/GenBank/DDBJ databases">
        <title>Exploring the genomic traits of fungus-feeding bacterial genus Collimonas.</title>
        <authorList>
            <person name="Song C."/>
            <person name="Schmidt R."/>
            <person name="de Jager V."/>
            <person name="Krzyzanowska D."/>
            <person name="Jongedijk E."/>
            <person name="Cankar K."/>
            <person name="Beekwilder J."/>
            <person name="van Veen A."/>
            <person name="de Boer W."/>
            <person name="van Veen J.A."/>
            <person name="Garbeva P."/>
        </authorList>
    </citation>
    <scope>NUCLEOTIDE SEQUENCE [LARGE SCALE GENOMIC DNA]</scope>
    <source>
        <strain evidence="3 4">Ter282</strain>
    </source>
</reference>
<accession>A0A127PQI7</accession>
<gene>
    <name evidence="3" type="ORF">CAter282_2212</name>
</gene>
<keyword evidence="4" id="KW-1185">Reference proteome</keyword>
<evidence type="ECO:0000256" key="2">
    <source>
        <dbReference type="SAM" id="SignalP"/>
    </source>
</evidence>
<proteinExistence type="predicted"/>
<feature type="chain" id="PRO_5007277206" description="DUF4148 domain-containing protein" evidence="2">
    <location>
        <begin position="22"/>
        <end position="92"/>
    </location>
</feature>
<dbReference type="AlphaFoldDB" id="A0A127PQI7"/>
<evidence type="ECO:0008006" key="5">
    <source>
        <dbReference type="Google" id="ProtNLM"/>
    </source>
</evidence>
<dbReference type="RefSeq" id="WP_061533352.1">
    <property type="nucleotide sequence ID" value="NZ_CP013233.1"/>
</dbReference>
<feature type="compositionally biased region" description="Polar residues" evidence="1">
    <location>
        <begin position="57"/>
        <end position="66"/>
    </location>
</feature>
<protein>
    <recommendedName>
        <fullName evidence="5">DUF4148 domain-containing protein</fullName>
    </recommendedName>
</protein>
<sequence length="92" mass="9576">MRILPTVLAALTLSATASAFAEAPYPPEQPFTSTLSRAQVMQAVTDAQAQGVLVQGDSSYPVTSAPSAPEPQRMTAQHIEKKDAGDAIYSGA</sequence>